<organism evidence="1 2">
    <name type="scientific">Schistosoma mattheei</name>
    <dbReference type="NCBI Taxonomy" id="31246"/>
    <lineage>
        <taxon>Eukaryota</taxon>
        <taxon>Metazoa</taxon>
        <taxon>Spiralia</taxon>
        <taxon>Lophotrochozoa</taxon>
        <taxon>Platyhelminthes</taxon>
        <taxon>Trematoda</taxon>
        <taxon>Digenea</taxon>
        <taxon>Strigeidida</taxon>
        <taxon>Schistosomatoidea</taxon>
        <taxon>Schistosomatidae</taxon>
        <taxon>Schistosoma</taxon>
    </lineage>
</organism>
<accession>A0A3P8GG73</accession>
<evidence type="ECO:0000313" key="1">
    <source>
        <dbReference type="EMBL" id="VDP77260.1"/>
    </source>
</evidence>
<reference evidence="1 2" key="1">
    <citation type="submission" date="2018-11" db="EMBL/GenBank/DDBJ databases">
        <authorList>
            <consortium name="Pathogen Informatics"/>
        </authorList>
    </citation>
    <scope>NUCLEOTIDE SEQUENCE [LARGE SCALE GENOMIC DNA]</scope>
    <source>
        <strain>Denwood</strain>
        <strain evidence="2">Zambia</strain>
    </source>
</reference>
<dbReference type="AlphaFoldDB" id="A0A3P8GG73"/>
<gene>
    <name evidence="1" type="ORF">SMTD_LOCUS18503</name>
</gene>
<evidence type="ECO:0000313" key="2">
    <source>
        <dbReference type="Proteomes" id="UP000269396"/>
    </source>
</evidence>
<protein>
    <submittedName>
        <fullName evidence="1">Uncharacterized protein</fullName>
    </submittedName>
</protein>
<dbReference type="EMBL" id="UZAL01040591">
    <property type="protein sequence ID" value="VDP77260.1"/>
    <property type="molecule type" value="Genomic_DNA"/>
</dbReference>
<keyword evidence="2" id="KW-1185">Reference proteome</keyword>
<proteinExistence type="predicted"/>
<dbReference type="Proteomes" id="UP000269396">
    <property type="component" value="Unassembled WGS sequence"/>
</dbReference>
<sequence length="31" mass="3870">MHYANDQLYERFHVDLNHFLNVLNFHRSLIL</sequence>
<name>A0A3P8GG73_9TREM</name>